<dbReference type="PANTHER" id="PTHR44167:SF30">
    <property type="entry name" value="PHOSPHORYLASE KINASE"/>
    <property type="match status" value="1"/>
</dbReference>
<dbReference type="Gene3D" id="1.10.510.10">
    <property type="entry name" value="Transferase(Phosphotransferase) domain 1"/>
    <property type="match status" value="1"/>
</dbReference>
<keyword evidence="4" id="KW-0418">Kinase</keyword>
<dbReference type="CDD" id="cd14014">
    <property type="entry name" value="STKc_PknB_like"/>
    <property type="match status" value="1"/>
</dbReference>
<evidence type="ECO:0000256" key="1">
    <source>
        <dbReference type="PROSITE-ProRule" id="PRU10141"/>
    </source>
</evidence>
<keyword evidence="2" id="KW-1133">Transmembrane helix</keyword>
<dbReference type="InterPro" id="IPR000719">
    <property type="entry name" value="Prot_kinase_dom"/>
</dbReference>
<keyword evidence="4" id="KW-0808">Transferase</keyword>
<accession>A0A174BFX6</accession>
<dbReference type="RefSeq" id="WP_055298237.1">
    <property type="nucleotide sequence ID" value="NZ_BLYK01000011.1"/>
</dbReference>
<evidence type="ECO:0000313" key="4">
    <source>
        <dbReference type="EMBL" id="CUN98660.1"/>
    </source>
</evidence>
<dbReference type="Gene3D" id="3.30.200.20">
    <property type="entry name" value="Phosphorylase Kinase, domain 1"/>
    <property type="match status" value="1"/>
</dbReference>
<dbReference type="InterPro" id="IPR017441">
    <property type="entry name" value="Protein_kinase_ATP_BS"/>
</dbReference>
<keyword evidence="2" id="KW-0812">Transmembrane</keyword>
<evidence type="ECO:0000259" key="3">
    <source>
        <dbReference type="PROSITE" id="PS50011"/>
    </source>
</evidence>
<keyword evidence="1" id="KW-0067">ATP-binding</keyword>
<dbReference type="EMBL" id="CYZL01000006">
    <property type="protein sequence ID" value="CUN98660.1"/>
    <property type="molecule type" value="Genomic_DNA"/>
</dbReference>
<dbReference type="PANTHER" id="PTHR44167">
    <property type="entry name" value="OVARIAN-SPECIFIC SERINE/THREONINE-PROTEIN KINASE LOK-RELATED"/>
    <property type="match status" value="1"/>
</dbReference>
<dbReference type="SUPFAM" id="SSF56112">
    <property type="entry name" value="Protein kinase-like (PK-like)"/>
    <property type="match status" value="1"/>
</dbReference>
<dbReference type="GO" id="GO:0004674">
    <property type="term" value="F:protein serine/threonine kinase activity"/>
    <property type="evidence" value="ECO:0007669"/>
    <property type="project" value="UniProtKB-EC"/>
</dbReference>
<dbReference type="InterPro" id="IPR008266">
    <property type="entry name" value="Tyr_kinase_AS"/>
</dbReference>
<dbReference type="AlphaFoldDB" id="A0A174BFX6"/>
<sequence length="610" mass="71277">MEKENWLLEETLLHEKYQIKKVLGQGGFGITYLAYDQTLQQNVAIKEYFPVKIVRRLGNTLRKGQGEYELSATAMVYPQNGQEEKYLNGMQNFLEEAQVLFGKFDVEGLAAVKDYFEENGTAYIVMEYLSGPTLQEYEKEHKGKISEKQAEILLEPVINALAYIHSIGIVHCDISPDNLIFNKEGHLKLIDFGAAKNKKKEKEEQYCKGGYTAPEQYLEKEFVGPWSDVYSLCAVWYEMLTGIKVPPAVERLQKDRLKNMTMASEVSEQTNNILKKGLSLEIQKRYFSVLNLSCDIKSNMESKEEITKQYMKDTRFVWGTLWLQITTDINERNISQEKKWLSRRKIRKGIYAVGIVLLLFLCGISGREYYIRSYPQQYFTYKAKQKNDYYILHPRDKEYTTQMSGYDSLMKKIKKYSYKKENWGVLACYSISEQEVKKLNLVSNEYFKFALSETEIEKAILLCMNIKKRDLESTAYASEGQVYQRQQGKLKSLTVGFQKQKLVTCMDHEQIKIIYDPIDKGVYKVAFQGSYERVKLFMKKMNSILCPQNYLTTEDYNYILDHYKSGKSDYVSYKLGRQYKIMLDATDEEETEYKDYEVSIQGDQFISNIY</sequence>
<dbReference type="Proteomes" id="UP000095679">
    <property type="component" value="Unassembled WGS sequence"/>
</dbReference>
<dbReference type="EC" id="2.7.11.1" evidence="4"/>
<gene>
    <name evidence="4" type="primary">prkC_8</name>
    <name evidence="4" type="ORF">ERS852450_00971</name>
</gene>
<keyword evidence="2" id="KW-0472">Membrane</keyword>
<proteinExistence type="predicted"/>
<organism evidence="4 5">
    <name type="scientific">Anaerobutyricum hallii</name>
    <dbReference type="NCBI Taxonomy" id="39488"/>
    <lineage>
        <taxon>Bacteria</taxon>
        <taxon>Bacillati</taxon>
        <taxon>Bacillota</taxon>
        <taxon>Clostridia</taxon>
        <taxon>Lachnospirales</taxon>
        <taxon>Lachnospiraceae</taxon>
        <taxon>Anaerobutyricum</taxon>
    </lineage>
</organism>
<feature type="transmembrane region" description="Helical" evidence="2">
    <location>
        <begin position="349"/>
        <end position="366"/>
    </location>
</feature>
<reference evidence="4 5" key="1">
    <citation type="submission" date="2015-09" db="EMBL/GenBank/DDBJ databases">
        <authorList>
            <consortium name="Pathogen Informatics"/>
        </authorList>
    </citation>
    <scope>NUCLEOTIDE SEQUENCE [LARGE SCALE GENOMIC DNA]</scope>
    <source>
        <strain evidence="4 5">2789STDY5834835</strain>
    </source>
</reference>
<dbReference type="PROSITE" id="PS00107">
    <property type="entry name" value="PROTEIN_KINASE_ATP"/>
    <property type="match status" value="1"/>
</dbReference>
<keyword evidence="1" id="KW-0547">Nucleotide-binding</keyword>
<dbReference type="Pfam" id="PF00069">
    <property type="entry name" value="Pkinase"/>
    <property type="match status" value="1"/>
</dbReference>
<feature type="binding site" evidence="1">
    <location>
        <position position="52"/>
    </location>
    <ligand>
        <name>ATP</name>
        <dbReference type="ChEBI" id="CHEBI:30616"/>
    </ligand>
</feature>
<dbReference type="PROSITE" id="PS50011">
    <property type="entry name" value="PROTEIN_KINASE_DOM"/>
    <property type="match status" value="1"/>
</dbReference>
<dbReference type="InterPro" id="IPR011009">
    <property type="entry name" value="Kinase-like_dom_sf"/>
</dbReference>
<evidence type="ECO:0000256" key="2">
    <source>
        <dbReference type="SAM" id="Phobius"/>
    </source>
</evidence>
<name>A0A174BFX6_9FIRM</name>
<protein>
    <submittedName>
        <fullName evidence="4">Serine/threonine-protein kinase PrkC</fullName>
        <ecNumber evidence="4">2.7.11.1</ecNumber>
    </submittedName>
</protein>
<dbReference type="PROSITE" id="PS00109">
    <property type="entry name" value="PROTEIN_KINASE_TYR"/>
    <property type="match status" value="1"/>
</dbReference>
<evidence type="ECO:0000313" key="5">
    <source>
        <dbReference type="Proteomes" id="UP000095679"/>
    </source>
</evidence>
<dbReference type="GO" id="GO:0005524">
    <property type="term" value="F:ATP binding"/>
    <property type="evidence" value="ECO:0007669"/>
    <property type="project" value="UniProtKB-UniRule"/>
</dbReference>
<feature type="domain" description="Protein kinase" evidence="3">
    <location>
        <begin position="17"/>
        <end position="300"/>
    </location>
</feature>